<dbReference type="AlphaFoldDB" id="E1STZ4"/>
<dbReference type="InterPro" id="IPR037046">
    <property type="entry name" value="AlkA_N_sf"/>
</dbReference>
<evidence type="ECO:0000256" key="1">
    <source>
        <dbReference type="ARBA" id="ARBA00000086"/>
    </source>
</evidence>
<evidence type="ECO:0000256" key="5">
    <source>
        <dbReference type="ARBA" id="ARBA00022679"/>
    </source>
</evidence>
<dbReference type="Gene3D" id="1.10.340.30">
    <property type="entry name" value="Hypothetical protein, domain 2"/>
    <property type="match status" value="1"/>
</dbReference>
<dbReference type="GO" id="GO:0043916">
    <property type="term" value="F:DNA-7-methylguanine glycosylase activity"/>
    <property type="evidence" value="ECO:0007669"/>
    <property type="project" value="TreeGrafter"/>
</dbReference>
<gene>
    <name evidence="15" type="ordered locus">Fbal_3038</name>
</gene>
<dbReference type="STRING" id="550540.Fbal_3038"/>
<dbReference type="GO" id="GO:0008725">
    <property type="term" value="F:DNA-3-methyladenine glycosylase activity"/>
    <property type="evidence" value="ECO:0007669"/>
    <property type="project" value="TreeGrafter"/>
</dbReference>
<keyword evidence="16" id="KW-1185">Reference proteome</keyword>
<evidence type="ECO:0000256" key="3">
    <source>
        <dbReference type="ARBA" id="ARBA00012000"/>
    </source>
</evidence>
<dbReference type="eggNOG" id="COG0122">
    <property type="taxonomic scope" value="Bacteria"/>
</dbReference>
<keyword evidence="13" id="KW-0234">DNA repair</keyword>
<dbReference type="GO" id="GO:0043565">
    <property type="term" value="F:sequence-specific DNA binding"/>
    <property type="evidence" value="ECO:0007669"/>
    <property type="project" value="InterPro"/>
</dbReference>
<dbReference type="SUPFAM" id="SSF48150">
    <property type="entry name" value="DNA-glycosylase"/>
    <property type="match status" value="1"/>
</dbReference>
<accession>E1STZ4</accession>
<dbReference type="InterPro" id="IPR035451">
    <property type="entry name" value="Ada-like_dom_sf"/>
</dbReference>
<keyword evidence="15" id="KW-0378">Hydrolase</keyword>
<keyword evidence="7" id="KW-0227">DNA damage</keyword>
<dbReference type="GO" id="GO:0008168">
    <property type="term" value="F:methyltransferase activity"/>
    <property type="evidence" value="ECO:0007669"/>
    <property type="project" value="UniProtKB-KW"/>
</dbReference>
<keyword evidence="15" id="KW-0326">Glycosidase</keyword>
<dbReference type="FunFam" id="3.40.10.10:FF:000001">
    <property type="entry name" value="DNA-3-methyladenine glycosylase 2"/>
    <property type="match status" value="1"/>
</dbReference>
<protein>
    <recommendedName>
        <fullName evidence="3">DNA-3-methyladenine glycosylase II</fullName>
        <ecNumber evidence="3">3.2.2.21</ecNumber>
    </recommendedName>
</protein>
<evidence type="ECO:0000313" key="16">
    <source>
        <dbReference type="Proteomes" id="UP000006683"/>
    </source>
</evidence>
<dbReference type="InterPro" id="IPR010316">
    <property type="entry name" value="AlkA_N"/>
</dbReference>
<dbReference type="InterPro" id="IPR011257">
    <property type="entry name" value="DNA_glycosylase"/>
</dbReference>
<dbReference type="HOGENOM" id="CLU_000445_72_6_6"/>
<dbReference type="InterPro" id="IPR051912">
    <property type="entry name" value="Alkylbase_DNA_Glycosylase/TA"/>
</dbReference>
<dbReference type="GO" id="GO:0008270">
    <property type="term" value="F:zinc ion binding"/>
    <property type="evidence" value="ECO:0007669"/>
    <property type="project" value="InterPro"/>
</dbReference>
<comment type="catalytic activity">
    <reaction evidence="1">
        <text>Hydrolysis of alkylated DNA, releasing 3-methyladenine, 3-methylguanine, 7-methylguanine and 7-methyladenine.</text>
        <dbReference type="EC" id="3.2.2.21"/>
    </reaction>
</comment>
<dbReference type="SMART" id="SM00478">
    <property type="entry name" value="ENDO3c"/>
    <property type="match status" value="1"/>
</dbReference>
<dbReference type="SMART" id="SM00342">
    <property type="entry name" value="HTH_ARAC"/>
    <property type="match status" value="1"/>
</dbReference>
<keyword evidence="6" id="KW-0479">Metal-binding</keyword>
<evidence type="ECO:0000256" key="8">
    <source>
        <dbReference type="ARBA" id="ARBA00022833"/>
    </source>
</evidence>
<dbReference type="SUPFAM" id="SSF55945">
    <property type="entry name" value="TATA-box binding protein-like"/>
    <property type="match status" value="1"/>
</dbReference>
<dbReference type="RefSeq" id="WP_013346544.1">
    <property type="nucleotide sequence ID" value="NC_014541.1"/>
</dbReference>
<evidence type="ECO:0000256" key="7">
    <source>
        <dbReference type="ARBA" id="ARBA00022763"/>
    </source>
</evidence>
<dbReference type="SUPFAM" id="SSF46689">
    <property type="entry name" value="Homeodomain-like"/>
    <property type="match status" value="1"/>
</dbReference>
<evidence type="ECO:0000313" key="15">
    <source>
        <dbReference type="EMBL" id="ADN77238.1"/>
    </source>
</evidence>
<keyword evidence="4 15" id="KW-0489">Methyltransferase</keyword>
<evidence type="ECO:0000256" key="9">
    <source>
        <dbReference type="ARBA" id="ARBA00023015"/>
    </source>
</evidence>
<dbReference type="InterPro" id="IPR003265">
    <property type="entry name" value="HhH-GPD_domain"/>
</dbReference>
<dbReference type="eggNOG" id="COG2169">
    <property type="taxonomic scope" value="Bacteria"/>
</dbReference>
<comment type="cofactor">
    <cofactor evidence="2">
        <name>Zn(2+)</name>
        <dbReference type="ChEBI" id="CHEBI:29105"/>
    </cofactor>
</comment>
<dbReference type="Gene3D" id="1.10.10.60">
    <property type="entry name" value="Homeodomain-like"/>
    <property type="match status" value="1"/>
</dbReference>
<dbReference type="Gene3D" id="3.40.10.10">
    <property type="entry name" value="DNA Methylphosphotriester Repair Domain"/>
    <property type="match status" value="1"/>
</dbReference>
<dbReference type="Pfam" id="PF02805">
    <property type="entry name" value="Ada_Zn_binding"/>
    <property type="match status" value="1"/>
</dbReference>
<keyword evidence="9" id="KW-0805">Transcription regulation</keyword>
<dbReference type="SUPFAM" id="SSF57884">
    <property type="entry name" value="Ada DNA repair protein, N-terminal domain (N-Ada 10)"/>
    <property type="match status" value="1"/>
</dbReference>
<dbReference type="GO" id="GO:0005737">
    <property type="term" value="C:cytoplasm"/>
    <property type="evidence" value="ECO:0007669"/>
    <property type="project" value="TreeGrafter"/>
</dbReference>
<name>E1STZ4_FERBD</name>
<dbReference type="Pfam" id="PF12833">
    <property type="entry name" value="HTH_18"/>
    <property type="match status" value="1"/>
</dbReference>
<evidence type="ECO:0000256" key="6">
    <source>
        <dbReference type="ARBA" id="ARBA00022723"/>
    </source>
</evidence>
<evidence type="ECO:0000256" key="12">
    <source>
        <dbReference type="ARBA" id="ARBA00023163"/>
    </source>
</evidence>
<evidence type="ECO:0000259" key="14">
    <source>
        <dbReference type="PROSITE" id="PS01124"/>
    </source>
</evidence>
<dbReference type="Gene3D" id="3.30.310.20">
    <property type="entry name" value="DNA-3-methyladenine glycosylase AlkA, N-terminal domain"/>
    <property type="match status" value="1"/>
</dbReference>
<evidence type="ECO:0000256" key="2">
    <source>
        <dbReference type="ARBA" id="ARBA00001947"/>
    </source>
</evidence>
<keyword evidence="11" id="KW-0010">Activator</keyword>
<dbReference type="EMBL" id="CP002209">
    <property type="protein sequence ID" value="ADN77238.1"/>
    <property type="molecule type" value="Genomic_DNA"/>
</dbReference>
<keyword evidence="5 15" id="KW-0808">Transferase</keyword>
<proteinExistence type="predicted"/>
<dbReference type="GO" id="GO:0003700">
    <property type="term" value="F:DNA-binding transcription factor activity"/>
    <property type="evidence" value="ECO:0007669"/>
    <property type="project" value="InterPro"/>
</dbReference>
<dbReference type="PROSITE" id="PS00041">
    <property type="entry name" value="HTH_ARAC_FAMILY_1"/>
    <property type="match status" value="1"/>
</dbReference>
<dbReference type="PANTHER" id="PTHR43003:SF13">
    <property type="entry name" value="DNA-3-METHYLADENINE GLYCOSYLASE 2"/>
    <property type="match status" value="1"/>
</dbReference>
<dbReference type="Proteomes" id="UP000006683">
    <property type="component" value="Chromosome"/>
</dbReference>
<organism evidence="15 16">
    <name type="scientific">Ferrimonas balearica (strain DSM 9799 / CCM 4581 / KCTC 23876 / PAT)</name>
    <dbReference type="NCBI Taxonomy" id="550540"/>
    <lineage>
        <taxon>Bacteria</taxon>
        <taxon>Pseudomonadati</taxon>
        <taxon>Pseudomonadota</taxon>
        <taxon>Gammaproteobacteria</taxon>
        <taxon>Alteromonadales</taxon>
        <taxon>Ferrimonadaceae</taxon>
        <taxon>Ferrimonas</taxon>
    </lineage>
</organism>
<feature type="domain" description="HTH araC/xylS-type" evidence="14">
    <location>
        <begin position="85"/>
        <end position="183"/>
    </location>
</feature>
<dbReference type="PANTHER" id="PTHR43003">
    <property type="entry name" value="DNA-3-METHYLADENINE GLYCOSYLASE"/>
    <property type="match status" value="1"/>
</dbReference>
<dbReference type="GO" id="GO:0032131">
    <property type="term" value="F:alkylated DNA binding"/>
    <property type="evidence" value="ECO:0007669"/>
    <property type="project" value="TreeGrafter"/>
</dbReference>
<dbReference type="InterPro" id="IPR018060">
    <property type="entry name" value="HTH_AraC"/>
</dbReference>
<dbReference type="OrthoDB" id="9811249at2"/>
<dbReference type="GO" id="GO:0006285">
    <property type="term" value="P:base-excision repair, AP site formation"/>
    <property type="evidence" value="ECO:0007669"/>
    <property type="project" value="TreeGrafter"/>
</dbReference>
<sequence>MESHQYRQARLARDPRFDGRFFVAVRTTGIYCRPICPATAPKEDNVRYFDTALAASQAGYRPCLRCRPDSAPGSPAWRGSDTTLTRAIRLIDEGALVDGTIPALAARLGISPRYLNKLFQTRLGTSAKQYALHQQLMLAKQLLHDTALPMAEVAAAAGFGSVRRFNDCFASQLKLTPGQIRRSAAGQSSDLTLFLSYRPPYAWAPLRGFLAHRAIAGLEWHGDDFYGRTLWTEDGQLAHFTARHQPERHGFAVTLTVPPGQPVLARVGRIRRLLDLDADIATIDAHLASIPGLAPLLTPGLRLPGIADPFEAGVRAILGQQVSVAAARNLVQKVVDRLGTKQEERRGFPTPQQLAEDSLAWLGMPDSRRQTLRRFAAHVAQHGQQEDPNQWLALKGIGPWTVEYVRMRGLSEPDRWLGTDLGIKKALAQQGLEANPDAAAPWRSYLTFQLWNRL</sequence>
<dbReference type="GeneID" id="67183261"/>
<keyword evidence="8" id="KW-0862">Zinc</keyword>
<evidence type="ECO:0000256" key="4">
    <source>
        <dbReference type="ARBA" id="ARBA00022603"/>
    </source>
</evidence>
<reference evidence="15 16" key="1">
    <citation type="journal article" date="2010" name="Stand. Genomic Sci.">
        <title>Complete genome sequence of Ferrimonas balearica type strain (PAT).</title>
        <authorList>
            <person name="Nolan M."/>
            <person name="Sikorski J."/>
            <person name="Davenport K."/>
            <person name="Lucas S."/>
            <person name="Glavina Del Rio T."/>
            <person name="Tice H."/>
            <person name="Cheng J."/>
            <person name="Goodwin L."/>
            <person name="Pitluck S."/>
            <person name="Liolios K."/>
            <person name="Ivanova N."/>
            <person name="Mavromatis K."/>
            <person name="Ovchinnikova G."/>
            <person name="Pati A."/>
            <person name="Chen A."/>
            <person name="Palaniappan K."/>
            <person name="Land M."/>
            <person name="Hauser L."/>
            <person name="Chang Y."/>
            <person name="Jeffries C."/>
            <person name="Tapia R."/>
            <person name="Brettin T."/>
            <person name="Detter J."/>
            <person name="Han C."/>
            <person name="Yasawong M."/>
            <person name="Rohde M."/>
            <person name="Tindall B."/>
            <person name="Goker M."/>
            <person name="Woyke T."/>
            <person name="Bristow J."/>
            <person name="Eisen J."/>
            <person name="Markowitz V."/>
            <person name="Hugenholtz P."/>
            <person name="Kyrpides N."/>
            <person name="Klenk H."/>
            <person name="Lapidus A."/>
        </authorList>
    </citation>
    <scope>NUCLEOTIDE SEQUENCE [LARGE SCALE GENOMIC DNA]</scope>
    <source>
        <strain evidence="16">DSM 9799 / CCM 4581 / KCTC 23876 / PAT</strain>
    </source>
</reference>
<dbReference type="GO" id="GO:0006307">
    <property type="term" value="P:DNA alkylation repair"/>
    <property type="evidence" value="ECO:0007669"/>
    <property type="project" value="TreeGrafter"/>
</dbReference>
<evidence type="ECO:0000256" key="10">
    <source>
        <dbReference type="ARBA" id="ARBA00023125"/>
    </source>
</evidence>
<dbReference type="SMART" id="SM01009">
    <property type="entry name" value="AlkA_N"/>
    <property type="match status" value="1"/>
</dbReference>
<dbReference type="GO" id="GO:0032259">
    <property type="term" value="P:methylation"/>
    <property type="evidence" value="ECO:0007669"/>
    <property type="project" value="UniProtKB-KW"/>
</dbReference>
<keyword evidence="12" id="KW-0804">Transcription</keyword>
<evidence type="ECO:0000256" key="13">
    <source>
        <dbReference type="ARBA" id="ARBA00023204"/>
    </source>
</evidence>
<dbReference type="InterPro" id="IPR018062">
    <property type="entry name" value="HTH_AraC-typ_CS"/>
</dbReference>
<dbReference type="EC" id="3.2.2.21" evidence="3"/>
<dbReference type="KEGG" id="fbl:Fbal_3038"/>
<dbReference type="PROSITE" id="PS01124">
    <property type="entry name" value="HTH_ARAC_FAMILY_2"/>
    <property type="match status" value="1"/>
</dbReference>
<dbReference type="GO" id="GO:0032993">
    <property type="term" value="C:protein-DNA complex"/>
    <property type="evidence" value="ECO:0007669"/>
    <property type="project" value="TreeGrafter"/>
</dbReference>
<dbReference type="InterPro" id="IPR004026">
    <property type="entry name" value="Ada_DNA_repair_Zn-bd"/>
</dbReference>
<dbReference type="Pfam" id="PF06029">
    <property type="entry name" value="AlkA_N"/>
    <property type="match status" value="1"/>
</dbReference>
<dbReference type="InterPro" id="IPR009057">
    <property type="entry name" value="Homeodomain-like_sf"/>
</dbReference>
<evidence type="ECO:0000256" key="11">
    <source>
        <dbReference type="ARBA" id="ARBA00023159"/>
    </source>
</evidence>
<keyword evidence="10" id="KW-0238">DNA-binding</keyword>